<evidence type="ECO:0000259" key="8">
    <source>
        <dbReference type="PROSITE" id="PS50968"/>
    </source>
</evidence>
<dbReference type="InterPro" id="IPR011053">
    <property type="entry name" value="Single_hybrid_motif"/>
</dbReference>
<dbReference type="CDD" id="cd06849">
    <property type="entry name" value="lipoyl_domain"/>
    <property type="match status" value="1"/>
</dbReference>
<organism evidence="10 11">
    <name type="scientific">Speluncibacter jeojiensis</name>
    <dbReference type="NCBI Taxonomy" id="2710754"/>
    <lineage>
        <taxon>Bacteria</taxon>
        <taxon>Bacillati</taxon>
        <taxon>Actinomycetota</taxon>
        <taxon>Actinomycetes</taxon>
        <taxon>Mycobacteriales</taxon>
        <taxon>Speluncibacteraceae</taxon>
        <taxon>Speluncibacter</taxon>
    </lineage>
</organism>
<keyword evidence="3 6" id="KW-0808">Transferase</keyword>
<dbReference type="InterPro" id="IPR036625">
    <property type="entry name" value="E3-bd_dom_sf"/>
</dbReference>
<dbReference type="PANTHER" id="PTHR43178:SF5">
    <property type="entry name" value="LIPOAMIDE ACYLTRANSFERASE COMPONENT OF BRANCHED-CHAIN ALPHA-KETO ACID DEHYDROGENASE COMPLEX, MITOCHONDRIAL"/>
    <property type="match status" value="1"/>
</dbReference>
<dbReference type="InterPro" id="IPR001078">
    <property type="entry name" value="2-oxoacid_DH_actylTfrase"/>
</dbReference>
<dbReference type="Gene3D" id="4.10.320.10">
    <property type="entry name" value="E3-binding domain"/>
    <property type="match status" value="1"/>
</dbReference>
<evidence type="ECO:0000256" key="3">
    <source>
        <dbReference type="ARBA" id="ARBA00022679"/>
    </source>
</evidence>
<evidence type="ECO:0000259" key="9">
    <source>
        <dbReference type="PROSITE" id="PS51826"/>
    </source>
</evidence>
<keyword evidence="11" id="KW-1185">Reference proteome</keyword>
<accession>A0A9X4M1B3</accession>
<evidence type="ECO:0000313" key="10">
    <source>
        <dbReference type="EMBL" id="MDG3015205.1"/>
    </source>
</evidence>
<name>A0A9X4M1B3_9ACTN</name>
<comment type="cofactor">
    <cofactor evidence="1 6">
        <name>(R)-lipoate</name>
        <dbReference type="ChEBI" id="CHEBI:83088"/>
    </cofactor>
</comment>
<evidence type="ECO:0000256" key="5">
    <source>
        <dbReference type="ARBA" id="ARBA00023315"/>
    </source>
</evidence>
<dbReference type="InterPro" id="IPR050743">
    <property type="entry name" value="2-oxoacid_DH_E2_comp"/>
</dbReference>
<dbReference type="PROSITE" id="PS51826">
    <property type="entry name" value="PSBD"/>
    <property type="match status" value="1"/>
</dbReference>
<dbReference type="InterPro" id="IPR023213">
    <property type="entry name" value="CAT-like_dom_sf"/>
</dbReference>
<dbReference type="FunFam" id="3.30.559.10:FF:000007">
    <property type="entry name" value="Dihydrolipoamide acetyltransferase component of pyruvate dehydrogenase complex"/>
    <property type="match status" value="1"/>
</dbReference>
<dbReference type="Pfam" id="PF00198">
    <property type="entry name" value="2-oxoacid_dh"/>
    <property type="match status" value="1"/>
</dbReference>
<feature type="domain" description="Lipoyl-binding" evidence="8">
    <location>
        <begin position="3"/>
        <end position="78"/>
    </location>
</feature>
<gene>
    <name evidence="10" type="ORF">NVS88_11650</name>
</gene>
<dbReference type="GO" id="GO:0005737">
    <property type="term" value="C:cytoplasm"/>
    <property type="evidence" value="ECO:0007669"/>
    <property type="project" value="TreeGrafter"/>
</dbReference>
<feature type="compositionally biased region" description="Polar residues" evidence="7">
    <location>
        <begin position="120"/>
        <end position="138"/>
    </location>
</feature>
<protein>
    <recommendedName>
        <fullName evidence="6">Dihydrolipoamide acetyltransferase component of pyruvate dehydrogenase complex</fullName>
        <ecNumber evidence="6">2.3.1.-</ecNumber>
    </recommendedName>
</protein>
<keyword evidence="4 6" id="KW-0450">Lipoyl</keyword>
<comment type="caution">
    <text evidence="10">The sequence shown here is derived from an EMBL/GenBank/DDBJ whole genome shotgun (WGS) entry which is preliminary data.</text>
</comment>
<dbReference type="EC" id="2.3.1.-" evidence="6"/>
<dbReference type="PROSITE" id="PS50968">
    <property type="entry name" value="BIOTINYL_LIPOYL"/>
    <property type="match status" value="1"/>
</dbReference>
<dbReference type="SUPFAM" id="SSF52777">
    <property type="entry name" value="CoA-dependent acyltransferases"/>
    <property type="match status" value="1"/>
</dbReference>
<dbReference type="Gene3D" id="3.30.559.10">
    <property type="entry name" value="Chloramphenicol acetyltransferase-like domain"/>
    <property type="match status" value="1"/>
</dbReference>
<sequence>MGKQVFFLPDLGEGLTEADLVSWSVAVGDRVELNQTIAEVETAKALVELPSPFAGTVTQLLAEPGSTVAVGTPVIAIDTPTGTGTDADSPGQNDDASGGAPVLVGSGPLPPRPSRRRHLQSATVPRNGLSGSATTTPAAQLHPAAKPSTRKLARDLGVDLTVVDGTGPDGLVTDDDVRAVAKTSGAVPDAVVPDRVTPERETRTPIRGVRKHTADAVTRSAFTAPHVTEFLTVDVTAAVELLRDLRDTPSYAGLHATPLALVARVLLLALRAHPELNATWDGERCEIVTKHYVNLGIAVAGPRGLTVPNIKDAHLLGLRELCRELDDLAETARSGRTTPAALSGGTVTITNVGVFGVDAGTPILTPGEAAILCLGAIRQRPWVHRGELAVRSVTTLGLSFDHRLVDGEQGSRLLADIGAMLENPLRLADPDC</sequence>
<feature type="compositionally biased region" description="Low complexity" evidence="7">
    <location>
        <begin position="96"/>
        <end position="107"/>
    </location>
</feature>
<evidence type="ECO:0000256" key="6">
    <source>
        <dbReference type="RuleBase" id="RU003423"/>
    </source>
</evidence>
<proteinExistence type="inferred from homology"/>
<evidence type="ECO:0000256" key="4">
    <source>
        <dbReference type="ARBA" id="ARBA00022823"/>
    </source>
</evidence>
<dbReference type="Proteomes" id="UP001152755">
    <property type="component" value="Unassembled WGS sequence"/>
</dbReference>
<keyword evidence="5 6" id="KW-0012">Acyltransferase</keyword>
<feature type="compositionally biased region" description="Polar residues" evidence="7">
    <location>
        <begin position="80"/>
        <end position="95"/>
    </location>
</feature>
<dbReference type="RefSeq" id="WP_332519941.1">
    <property type="nucleotide sequence ID" value="NZ_JANRHA010000007.1"/>
</dbReference>
<comment type="similarity">
    <text evidence="2 6">Belongs to the 2-oxoacid dehydrogenase family.</text>
</comment>
<evidence type="ECO:0000313" key="11">
    <source>
        <dbReference type="Proteomes" id="UP001152755"/>
    </source>
</evidence>
<dbReference type="SUPFAM" id="SSF51230">
    <property type="entry name" value="Single hybrid motif"/>
    <property type="match status" value="1"/>
</dbReference>
<feature type="region of interest" description="Disordered" evidence="7">
    <location>
        <begin position="77"/>
        <end position="149"/>
    </location>
</feature>
<dbReference type="Gene3D" id="2.40.50.100">
    <property type="match status" value="1"/>
</dbReference>
<dbReference type="InterPro" id="IPR000089">
    <property type="entry name" value="Biotin_lipoyl"/>
</dbReference>
<feature type="domain" description="Peripheral subunit-binding (PSBD)" evidence="9">
    <location>
        <begin position="144"/>
        <end position="181"/>
    </location>
</feature>
<evidence type="ECO:0000256" key="2">
    <source>
        <dbReference type="ARBA" id="ARBA00007317"/>
    </source>
</evidence>
<evidence type="ECO:0000256" key="1">
    <source>
        <dbReference type="ARBA" id="ARBA00001938"/>
    </source>
</evidence>
<dbReference type="GO" id="GO:0016407">
    <property type="term" value="F:acetyltransferase activity"/>
    <property type="evidence" value="ECO:0007669"/>
    <property type="project" value="TreeGrafter"/>
</dbReference>
<reference evidence="10" key="1">
    <citation type="submission" date="2022-08" db="EMBL/GenBank/DDBJ databases">
        <title>Genome analysis of Corynebacteriales strain.</title>
        <authorList>
            <person name="Lee S.D."/>
        </authorList>
    </citation>
    <scope>NUCLEOTIDE SEQUENCE</scope>
    <source>
        <strain evidence="10">D3-21</strain>
    </source>
</reference>
<dbReference type="InterPro" id="IPR004167">
    <property type="entry name" value="PSBD"/>
</dbReference>
<dbReference type="EMBL" id="JANRHA010000007">
    <property type="protein sequence ID" value="MDG3015205.1"/>
    <property type="molecule type" value="Genomic_DNA"/>
</dbReference>
<dbReference type="Pfam" id="PF02817">
    <property type="entry name" value="E3_binding"/>
    <property type="match status" value="1"/>
</dbReference>
<dbReference type="GO" id="GO:0031405">
    <property type="term" value="F:lipoic acid binding"/>
    <property type="evidence" value="ECO:0007669"/>
    <property type="project" value="TreeGrafter"/>
</dbReference>
<dbReference type="AlphaFoldDB" id="A0A9X4M1B3"/>
<dbReference type="SUPFAM" id="SSF47005">
    <property type="entry name" value="Peripheral subunit-binding domain of 2-oxo acid dehydrogenase complex"/>
    <property type="match status" value="1"/>
</dbReference>
<evidence type="ECO:0000256" key="7">
    <source>
        <dbReference type="SAM" id="MobiDB-lite"/>
    </source>
</evidence>
<dbReference type="Pfam" id="PF00364">
    <property type="entry name" value="Biotin_lipoyl"/>
    <property type="match status" value="1"/>
</dbReference>
<dbReference type="PANTHER" id="PTHR43178">
    <property type="entry name" value="DIHYDROLIPOAMIDE ACETYLTRANSFERASE COMPONENT OF PYRUVATE DEHYDROGENASE COMPLEX"/>
    <property type="match status" value="1"/>
</dbReference>